<gene>
    <name evidence="6" type="ORF">QUV96_09930</name>
</gene>
<dbReference type="SUPFAM" id="SSF46973">
    <property type="entry name" value="Enzyme IIa from lactose specific PTS, IIa-lac"/>
    <property type="match status" value="1"/>
</dbReference>
<dbReference type="PANTHER" id="PTHR34382:SF7">
    <property type="entry name" value="PTS SYSTEM N,N'-DIACETYLCHITOBIOSE-SPECIFIC EIIA COMPONENT"/>
    <property type="match status" value="1"/>
</dbReference>
<evidence type="ECO:0000256" key="1">
    <source>
        <dbReference type="ARBA" id="ARBA00022448"/>
    </source>
</evidence>
<dbReference type="PROSITE" id="PS51095">
    <property type="entry name" value="PTS_EIIA_TYPE_3"/>
    <property type="match status" value="1"/>
</dbReference>
<reference evidence="6" key="1">
    <citation type="submission" date="2023-06" db="EMBL/GenBank/DDBJ databases">
        <title>Identification and characterization of horizontal gene transfer across gut microbiota members of farm animals based on homology search.</title>
        <authorList>
            <person name="Schwarzerova J."/>
            <person name="Nykrynova M."/>
            <person name="Jureckova K."/>
            <person name="Cejkova D."/>
            <person name="Rychlik I."/>
        </authorList>
    </citation>
    <scope>NUCLEOTIDE SEQUENCE</scope>
    <source>
        <strain evidence="6">ET39</strain>
    </source>
</reference>
<accession>A0ABT7UG38</accession>
<dbReference type="PANTHER" id="PTHR34382">
    <property type="entry name" value="PTS SYSTEM N,N'-DIACETYLCHITOBIOSE-SPECIFIC EIIA COMPONENT"/>
    <property type="match status" value="1"/>
</dbReference>
<sequence length="112" mass="12488">MLDLEQLGSAAMEIIAYAGVAKSNYVEAARLARAYRFDEATALIDEGDAVMKNAHDAHLALLQKEAQENTPQVSMLILHAEDQFMSSETMKLFALEIMEVYRKLQRSEQPAA</sequence>
<dbReference type="Gene3D" id="1.20.58.80">
    <property type="entry name" value="Phosphotransferase system, lactose/cellobiose-type IIA subunit"/>
    <property type="match status" value="1"/>
</dbReference>
<keyword evidence="3" id="KW-0808">Transferase</keyword>
<proteinExistence type="predicted"/>
<evidence type="ECO:0000256" key="4">
    <source>
        <dbReference type="ARBA" id="ARBA00022683"/>
    </source>
</evidence>
<evidence type="ECO:0000256" key="5">
    <source>
        <dbReference type="PROSITE-ProRule" id="PRU00418"/>
    </source>
</evidence>
<evidence type="ECO:0000313" key="7">
    <source>
        <dbReference type="Proteomes" id="UP001529340"/>
    </source>
</evidence>
<dbReference type="InterPro" id="IPR036542">
    <property type="entry name" value="PTS_IIA_lac/cel_sf"/>
</dbReference>
<dbReference type="EMBL" id="JAUDCG010000054">
    <property type="protein sequence ID" value="MDM8157948.1"/>
    <property type="molecule type" value="Genomic_DNA"/>
</dbReference>
<evidence type="ECO:0000256" key="2">
    <source>
        <dbReference type="ARBA" id="ARBA00022597"/>
    </source>
</evidence>
<protein>
    <submittedName>
        <fullName evidence="6">PTS lactose/cellobiose transporter subunit IIA</fullName>
    </submittedName>
</protein>
<dbReference type="InterPro" id="IPR003188">
    <property type="entry name" value="PTS_IIA_lac/cel"/>
</dbReference>
<evidence type="ECO:0000313" key="6">
    <source>
        <dbReference type="EMBL" id="MDM8157948.1"/>
    </source>
</evidence>
<keyword evidence="2" id="KW-0762">Sugar transport</keyword>
<dbReference type="Pfam" id="PF02255">
    <property type="entry name" value="PTS_IIA"/>
    <property type="match status" value="1"/>
</dbReference>
<name>A0ABT7UG38_9FIRM</name>
<organism evidence="6 7">
    <name type="scientific">Amedibacillus dolichus</name>
    <dbReference type="NCBI Taxonomy" id="31971"/>
    <lineage>
        <taxon>Bacteria</taxon>
        <taxon>Bacillati</taxon>
        <taxon>Bacillota</taxon>
        <taxon>Erysipelotrichia</taxon>
        <taxon>Erysipelotrichales</taxon>
        <taxon>Erysipelotrichaceae</taxon>
        <taxon>Amedibacillus</taxon>
    </lineage>
</organism>
<keyword evidence="4" id="KW-0598">Phosphotransferase system</keyword>
<reference evidence="6" key="2">
    <citation type="submission" date="2023-06" db="EMBL/GenBank/DDBJ databases">
        <authorList>
            <person name="Zeman M."/>
            <person name="Kubasova T."/>
            <person name="Jahodarova E."/>
            <person name="Nykrynova M."/>
            <person name="Rychlik I."/>
        </authorList>
    </citation>
    <scope>NUCLEOTIDE SEQUENCE</scope>
    <source>
        <strain evidence="6">ET39</strain>
    </source>
</reference>
<dbReference type="Proteomes" id="UP001529340">
    <property type="component" value="Unassembled WGS sequence"/>
</dbReference>
<keyword evidence="7" id="KW-1185">Reference proteome</keyword>
<evidence type="ECO:0000256" key="3">
    <source>
        <dbReference type="ARBA" id="ARBA00022679"/>
    </source>
</evidence>
<dbReference type="PIRSF" id="PIRSF000699">
    <property type="entry name" value="PTS_IILac_III"/>
    <property type="match status" value="1"/>
</dbReference>
<comment type="caution">
    <text evidence="6">The sequence shown here is derived from an EMBL/GenBank/DDBJ whole genome shotgun (WGS) entry which is preliminary data.</text>
</comment>
<dbReference type="RefSeq" id="WP_289608388.1">
    <property type="nucleotide sequence ID" value="NZ_JAUDCG010000054.1"/>
</dbReference>
<feature type="modified residue" description="Phosphohistidine; by HPr" evidence="5">
    <location>
        <position position="79"/>
    </location>
</feature>
<keyword evidence="1" id="KW-0813">Transport</keyword>